<dbReference type="Pfam" id="PF18962">
    <property type="entry name" value="Por_Secre_tail"/>
    <property type="match status" value="1"/>
</dbReference>
<sequence>MKNKLLLGVVLFAGTSISLAQQQAKNLSKDITTKPSKPTLVSEAKALGEVVWHDNFNTVVYGPGLSSTGASTWTMDNSGQTNPGFGWSTDAAYNGWWLTGAGAGVFASTSGGNFAELSNGTQTPTQSSAGNPALGVTYTLTSGVIDVQTLAGSGNAILSFEQDGATFNDVHEVQISTNGNTWTTIYDNGDKEGQTRFGSQSAADYIEVDITDYIAASPTTVQIRFRWTTGFPNEGTNPWAWVTYGWLIDDVKISTKPDYDLVSTYSFHHTESYQYSQIPLTQVAPIVFRAGVKNQGSQSLTNVMLNLDVNSGAATAQSAAITLGANQVDTLEATYTPAALGAYTVAQSLTMTETDDKPGNNAIPNAQFTVTDFIYAVDKGAPFAQFPLTSLSVGGTPVIVQGIGNSFDIVADQEIYGIDFRFYTGTAINGEVYGQLYEYDTQASSIDQVWLGPLAETDMFTVTSLAQVNAIQTLPFIGGYTLEAGKTYLMLIQISGGTVELATGGTTTTSQAWIRTNHSNVWGTFTQIPVVRANFNLSLGVDNNEVLNGVSVFPNPATDKATVEFNLANASNVSVEVMDITGKVVETVSLSNVAAGANTADLNTAGYASGMYSVVIKSNDASVTRKLVVR</sequence>
<feature type="chain" id="PRO_5035247069" evidence="2">
    <location>
        <begin position="21"/>
        <end position="630"/>
    </location>
</feature>
<keyword evidence="5" id="KW-1185">Reference proteome</keyword>
<dbReference type="Proteomes" id="UP000652681">
    <property type="component" value="Unassembled WGS sequence"/>
</dbReference>
<dbReference type="RefSeq" id="WP_216714617.1">
    <property type="nucleotide sequence ID" value="NZ_JACVEL010000011.1"/>
</dbReference>
<dbReference type="AlphaFoldDB" id="A0A8J6U2Q8"/>
<dbReference type="InterPro" id="IPR026444">
    <property type="entry name" value="Secre_tail"/>
</dbReference>
<reference evidence="4" key="1">
    <citation type="submission" date="2020-09" db="EMBL/GenBank/DDBJ databases">
        <title>Taishania pollutisoli gen. nov., sp. nov., Isolated from Tetrabromobisphenol A-Contaminated Soil.</title>
        <authorList>
            <person name="Chen Q."/>
        </authorList>
    </citation>
    <scope>NUCLEOTIDE SEQUENCE</scope>
    <source>
        <strain evidence="4">CZZ-1</strain>
    </source>
</reference>
<accession>A0A8J6U2Q8</accession>
<feature type="signal peptide" evidence="2">
    <location>
        <begin position="1"/>
        <end position="20"/>
    </location>
</feature>
<evidence type="ECO:0000256" key="1">
    <source>
        <dbReference type="ARBA" id="ARBA00022729"/>
    </source>
</evidence>
<protein>
    <submittedName>
        <fullName evidence="4">T9SS type A sorting domain-containing protein</fullName>
    </submittedName>
</protein>
<evidence type="ECO:0000313" key="5">
    <source>
        <dbReference type="Proteomes" id="UP000652681"/>
    </source>
</evidence>
<dbReference type="Gene3D" id="2.60.40.10">
    <property type="entry name" value="Immunoglobulins"/>
    <property type="match status" value="1"/>
</dbReference>
<dbReference type="EMBL" id="JACVEL010000011">
    <property type="protein sequence ID" value="MBC9813540.1"/>
    <property type="molecule type" value="Genomic_DNA"/>
</dbReference>
<evidence type="ECO:0000313" key="4">
    <source>
        <dbReference type="EMBL" id="MBC9813540.1"/>
    </source>
</evidence>
<evidence type="ECO:0000259" key="3">
    <source>
        <dbReference type="Pfam" id="PF18962"/>
    </source>
</evidence>
<dbReference type="InterPro" id="IPR013783">
    <property type="entry name" value="Ig-like_fold"/>
</dbReference>
<dbReference type="NCBIfam" id="TIGR04183">
    <property type="entry name" value="Por_Secre_tail"/>
    <property type="match status" value="1"/>
</dbReference>
<keyword evidence="1 2" id="KW-0732">Signal</keyword>
<proteinExistence type="predicted"/>
<gene>
    <name evidence="4" type="ORF">H9Y05_13775</name>
</gene>
<evidence type="ECO:0000256" key="2">
    <source>
        <dbReference type="SAM" id="SignalP"/>
    </source>
</evidence>
<feature type="domain" description="Secretion system C-terminal sorting" evidence="3">
    <location>
        <begin position="552"/>
        <end position="629"/>
    </location>
</feature>
<name>A0A8J6U2Q8_9FLAO</name>
<organism evidence="4 5">
    <name type="scientific">Taishania pollutisoli</name>
    <dbReference type="NCBI Taxonomy" id="2766479"/>
    <lineage>
        <taxon>Bacteria</taxon>
        <taxon>Pseudomonadati</taxon>
        <taxon>Bacteroidota</taxon>
        <taxon>Flavobacteriia</taxon>
        <taxon>Flavobacteriales</taxon>
        <taxon>Crocinitomicaceae</taxon>
        <taxon>Taishania</taxon>
    </lineage>
</organism>
<comment type="caution">
    <text evidence="4">The sequence shown here is derived from an EMBL/GenBank/DDBJ whole genome shotgun (WGS) entry which is preliminary data.</text>
</comment>